<name>A0A853GV44_9BURK</name>
<keyword evidence="3" id="KW-1185">Reference proteome</keyword>
<dbReference type="OrthoDB" id="8690005at2"/>
<organism evidence="2 3">
    <name type="scientific">Pollutimonas harenae</name>
    <dbReference type="NCBI Taxonomy" id="657015"/>
    <lineage>
        <taxon>Bacteria</taxon>
        <taxon>Pseudomonadati</taxon>
        <taxon>Pseudomonadota</taxon>
        <taxon>Betaproteobacteria</taxon>
        <taxon>Burkholderiales</taxon>
        <taxon>Alcaligenaceae</taxon>
        <taxon>Pollutimonas</taxon>
    </lineage>
</organism>
<accession>A0A853GV44</accession>
<keyword evidence="1" id="KW-0812">Transmembrane</keyword>
<keyword evidence="1" id="KW-1133">Transmembrane helix</keyword>
<gene>
    <name evidence="2" type="ORF">H0A62_10360</name>
</gene>
<dbReference type="GO" id="GO:0015628">
    <property type="term" value="P:protein secretion by the type II secretion system"/>
    <property type="evidence" value="ECO:0007669"/>
    <property type="project" value="InterPro"/>
</dbReference>
<proteinExistence type="predicted"/>
<evidence type="ECO:0000256" key="1">
    <source>
        <dbReference type="SAM" id="Phobius"/>
    </source>
</evidence>
<dbReference type="GO" id="GO:0015627">
    <property type="term" value="C:type II protein secretion system complex"/>
    <property type="evidence" value="ECO:0007669"/>
    <property type="project" value="InterPro"/>
</dbReference>
<dbReference type="AlphaFoldDB" id="A0A853GV44"/>
<reference evidence="2 3" key="1">
    <citation type="submission" date="2020-07" db="EMBL/GenBank/DDBJ databases">
        <title>Taxonomic revisions and descriptions of new bacterial species based on genomic comparisons in the high-G+C-content subgroup of the family Alcaligenaceae.</title>
        <authorList>
            <person name="Szabo A."/>
            <person name="Felfoldi T."/>
        </authorList>
    </citation>
    <scope>NUCLEOTIDE SEQUENCE [LARGE SCALE GENOMIC DNA]</scope>
    <source>
        <strain evidence="2 3">DSM 25667</strain>
    </source>
</reference>
<dbReference type="InterPro" id="IPR007690">
    <property type="entry name" value="T2SS_GspM"/>
</dbReference>
<dbReference type="EMBL" id="JACCEV010000002">
    <property type="protein sequence ID" value="NYT86007.1"/>
    <property type="molecule type" value="Genomic_DNA"/>
</dbReference>
<dbReference type="Proteomes" id="UP000554144">
    <property type="component" value="Unassembled WGS sequence"/>
</dbReference>
<dbReference type="RefSeq" id="WP_130039547.1">
    <property type="nucleotide sequence ID" value="NZ_JACCEV010000002.1"/>
</dbReference>
<evidence type="ECO:0000313" key="2">
    <source>
        <dbReference type="EMBL" id="NYT86007.1"/>
    </source>
</evidence>
<feature type="transmembrane region" description="Helical" evidence="1">
    <location>
        <begin position="41"/>
        <end position="63"/>
    </location>
</feature>
<keyword evidence="1" id="KW-0472">Membrane</keyword>
<protein>
    <submittedName>
        <fullName evidence="2">Type II secretion system protein M</fullName>
    </submittedName>
</protein>
<comment type="caution">
    <text evidence="2">The sequence shown here is derived from an EMBL/GenBank/DDBJ whole genome shotgun (WGS) entry which is preliminary data.</text>
</comment>
<dbReference type="Pfam" id="PF04612">
    <property type="entry name" value="T2SSM"/>
    <property type="match status" value="1"/>
</dbReference>
<sequence>MNRYSYTSNTSQASAWRQQIDTLSQQIRSWWNTRSRQERKLLRLCSIVIVVALVWVLGLQPALKSIEQSRAQLPVLHADAAQVQAYILEAQALQRRHTGKINAADLTPALHTSLQRAGLQEALTINEIHDSGDISMQQWEITVFNASAARTMAWLAELPYLLRLHISTVELERANIQGRDRPGHVSGHILVQRAVKGQP</sequence>
<evidence type="ECO:0000313" key="3">
    <source>
        <dbReference type="Proteomes" id="UP000554144"/>
    </source>
</evidence>